<evidence type="ECO:0000256" key="3">
    <source>
        <dbReference type="SAM" id="SignalP"/>
    </source>
</evidence>
<proteinExistence type="inferred from homology"/>
<evidence type="ECO:0000313" key="4">
    <source>
        <dbReference type="EMBL" id="KAF2087934.1"/>
    </source>
</evidence>
<feature type="signal peptide" evidence="3">
    <location>
        <begin position="1"/>
        <end position="16"/>
    </location>
</feature>
<evidence type="ECO:0000256" key="2">
    <source>
        <dbReference type="ARBA" id="ARBA00023157"/>
    </source>
</evidence>
<protein>
    <recommendedName>
        <fullName evidence="6">Hydrophobin</fullName>
    </recommendedName>
</protein>
<dbReference type="OrthoDB" id="4500971at2759"/>
<evidence type="ECO:0000256" key="1">
    <source>
        <dbReference type="ARBA" id="ARBA00009576"/>
    </source>
</evidence>
<keyword evidence="3" id="KW-0732">Signal</keyword>
<dbReference type="InterPro" id="IPR036686">
    <property type="entry name" value="Class_II_Hydrophobin_sf"/>
</dbReference>
<dbReference type="Pfam" id="PF06766">
    <property type="entry name" value="Hydrophobin_2"/>
    <property type="match status" value="1"/>
</dbReference>
<name>A0A9P4HXM8_9PEZI</name>
<comment type="caution">
    <text evidence="4">The sequence shown here is derived from an EMBL/GenBank/DDBJ whole genome shotgun (WGS) entry which is preliminary data.</text>
</comment>
<evidence type="ECO:0008006" key="6">
    <source>
        <dbReference type="Google" id="ProtNLM"/>
    </source>
</evidence>
<accession>A0A9P4HXM8</accession>
<dbReference type="GO" id="GO:0005576">
    <property type="term" value="C:extracellular region"/>
    <property type="evidence" value="ECO:0007669"/>
    <property type="project" value="InterPro"/>
</dbReference>
<dbReference type="PANTHER" id="PTHR42341">
    <property type="entry name" value="HYDROPHOBIN"/>
    <property type="match status" value="1"/>
</dbReference>
<evidence type="ECO:0000313" key="5">
    <source>
        <dbReference type="Proteomes" id="UP000799776"/>
    </source>
</evidence>
<dbReference type="Proteomes" id="UP000799776">
    <property type="component" value="Unassembled WGS sequence"/>
</dbReference>
<comment type="similarity">
    <text evidence="1">Belongs to the cerato-ulmin hydrophobin family.</text>
</comment>
<dbReference type="CDD" id="cd23508">
    <property type="entry name" value="hydrophobin_II"/>
    <property type="match status" value="1"/>
</dbReference>
<organism evidence="4 5">
    <name type="scientific">Saccharata proteae CBS 121410</name>
    <dbReference type="NCBI Taxonomy" id="1314787"/>
    <lineage>
        <taxon>Eukaryota</taxon>
        <taxon>Fungi</taxon>
        <taxon>Dikarya</taxon>
        <taxon>Ascomycota</taxon>
        <taxon>Pezizomycotina</taxon>
        <taxon>Dothideomycetes</taxon>
        <taxon>Dothideomycetes incertae sedis</taxon>
        <taxon>Botryosphaeriales</taxon>
        <taxon>Saccharataceae</taxon>
        <taxon>Saccharata</taxon>
    </lineage>
</organism>
<dbReference type="PANTHER" id="PTHR42341:SF2">
    <property type="entry name" value="HYDROPHOBIN"/>
    <property type="match status" value="1"/>
</dbReference>
<reference evidence="4" key="1">
    <citation type="journal article" date="2020" name="Stud. Mycol.">
        <title>101 Dothideomycetes genomes: a test case for predicting lifestyles and emergence of pathogens.</title>
        <authorList>
            <person name="Haridas S."/>
            <person name="Albert R."/>
            <person name="Binder M."/>
            <person name="Bloem J."/>
            <person name="Labutti K."/>
            <person name="Salamov A."/>
            <person name="Andreopoulos B."/>
            <person name="Baker S."/>
            <person name="Barry K."/>
            <person name="Bills G."/>
            <person name="Bluhm B."/>
            <person name="Cannon C."/>
            <person name="Castanera R."/>
            <person name="Culley D."/>
            <person name="Daum C."/>
            <person name="Ezra D."/>
            <person name="Gonzalez J."/>
            <person name="Henrissat B."/>
            <person name="Kuo A."/>
            <person name="Liang C."/>
            <person name="Lipzen A."/>
            <person name="Lutzoni F."/>
            <person name="Magnuson J."/>
            <person name="Mondo S."/>
            <person name="Nolan M."/>
            <person name="Ohm R."/>
            <person name="Pangilinan J."/>
            <person name="Park H.-J."/>
            <person name="Ramirez L."/>
            <person name="Alfaro M."/>
            <person name="Sun H."/>
            <person name="Tritt A."/>
            <person name="Yoshinaga Y."/>
            <person name="Zwiers L.-H."/>
            <person name="Turgeon B."/>
            <person name="Goodwin S."/>
            <person name="Spatafora J."/>
            <person name="Crous P."/>
            <person name="Grigoriev I."/>
        </authorList>
    </citation>
    <scope>NUCLEOTIDE SEQUENCE</scope>
    <source>
        <strain evidence="4">CBS 121410</strain>
    </source>
</reference>
<feature type="chain" id="PRO_5040389890" description="Hydrophobin" evidence="3">
    <location>
        <begin position="17"/>
        <end position="100"/>
    </location>
</feature>
<dbReference type="EMBL" id="ML978718">
    <property type="protein sequence ID" value="KAF2087934.1"/>
    <property type="molecule type" value="Genomic_DNA"/>
</dbReference>
<sequence length="100" mass="10303">MKYLAALTVLAALASAAAVVDVKPKPRRTALMKRQAGVCAGIDQPLCCQLDVDGIVDLTCSSPGDVTSLEELEAECAKEGLSAECCTLSVDGDALLCTSE</sequence>
<dbReference type="Gene3D" id="3.20.120.10">
    <property type="entry name" value="Hydrophobin"/>
    <property type="match status" value="1"/>
</dbReference>
<dbReference type="InterPro" id="IPR010636">
    <property type="entry name" value="Class_II_hydrophobin"/>
</dbReference>
<keyword evidence="2" id="KW-1015">Disulfide bond</keyword>
<dbReference type="AlphaFoldDB" id="A0A9P4HXM8"/>
<keyword evidence="5" id="KW-1185">Reference proteome</keyword>
<dbReference type="SUPFAM" id="SSF101751">
    <property type="entry name" value="Hydrophobin II, HfbII"/>
    <property type="match status" value="1"/>
</dbReference>
<gene>
    <name evidence="4" type="ORF">K490DRAFT_65214</name>
</gene>